<dbReference type="PANTHER" id="PTHR43806">
    <property type="entry name" value="PEPTIDASE S8"/>
    <property type="match status" value="1"/>
</dbReference>
<evidence type="ECO:0000256" key="1">
    <source>
        <dbReference type="ARBA" id="ARBA00011073"/>
    </source>
</evidence>
<evidence type="ECO:0000313" key="10">
    <source>
        <dbReference type="Proteomes" id="UP000031982"/>
    </source>
</evidence>
<dbReference type="RefSeq" id="WP_052477259.1">
    <property type="nucleotide sequence ID" value="NZ_JARTHD010000063.1"/>
</dbReference>
<keyword evidence="7" id="KW-0732">Signal</keyword>
<dbReference type="SUPFAM" id="SSF52743">
    <property type="entry name" value="Subtilisin-like"/>
    <property type="match status" value="1"/>
</dbReference>
<proteinExistence type="inferred from homology"/>
<evidence type="ECO:0000256" key="6">
    <source>
        <dbReference type="RuleBase" id="RU003355"/>
    </source>
</evidence>
<evidence type="ECO:0000259" key="8">
    <source>
        <dbReference type="Pfam" id="PF00082"/>
    </source>
</evidence>
<dbReference type="InterPro" id="IPR023827">
    <property type="entry name" value="Peptidase_S8_Asp-AS"/>
</dbReference>
<gene>
    <name evidence="9" type="ORF">SD77_2593</name>
</gene>
<dbReference type="InterPro" id="IPR036852">
    <property type="entry name" value="Peptidase_S8/S53_dom_sf"/>
</dbReference>
<keyword evidence="4 5" id="KW-0720">Serine protease</keyword>
<feature type="chain" id="PRO_5047129644" evidence="7">
    <location>
        <begin position="28"/>
        <end position="473"/>
    </location>
</feature>
<sequence length="473" mass="51856">MHLRKKYLIIFLSIGFTLALFPVSSSADSNNTDTAERNNVQENYTYLLKNPEQTIEVLKIIKKHSPSLTATAIEEIGLVSVENPKHIDVSKVQHKIASYVDSQGELPNLIPPYEGTVSSNKILKAAQRSTLNDFQNSNKVHAKNTYPPLSSENFTSFNWYLKDVTSNYRSLSIDKGEHSTIALIDSGIDIKHPLIKENIDLTLAKNYSAGHMDVTDELGHGTSIAGILSNIAPQTKIIPYKVVGSTEGKSLWVINAIIDAANDGNDVINLSVGTYLIKSEKEDKLLIKAYKKAVKYAKRKGSVVIASAGNDGFDLDELKEFKFKHLPGGLQDAITVSSNTKDNTLAYYSNFGKEVDFSAPGGSLLDHDGAERANEMIITTFPIHQMNTPLDQSLGIPQGYTLTEGTSYAVPQVSAAAALMISEHTERTGKNPSVNKVIKYLEKGSFDIGKPGRDNYFGAGKVNAYRSLIRINK</sequence>
<evidence type="ECO:0000256" key="4">
    <source>
        <dbReference type="ARBA" id="ARBA00022825"/>
    </source>
</evidence>
<dbReference type="PROSITE" id="PS00136">
    <property type="entry name" value="SUBTILASE_ASP"/>
    <property type="match status" value="1"/>
</dbReference>
<dbReference type="InterPro" id="IPR023828">
    <property type="entry name" value="Peptidase_S8_Ser-AS"/>
</dbReference>
<protein>
    <submittedName>
        <fullName evidence="9">Protease</fullName>
    </submittedName>
</protein>
<dbReference type="Pfam" id="PF00082">
    <property type="entry name" value="Peptidase_S8"/>
    <property type="match status" value="1"/>
</dbReference>
<dbReference type="Gene3D" id="3.40.50.200">
    <property type="entry name" value="Peptidase S8/S53 domain"/>
    <property type="match status" value="1"/>
</dbReference>
<evidence type="ECO:0000256" key="7">
    <source>
        <dbReference type="SAM" id="SignalP"/>
    </source>
</evidence>
<dbReference type="PROSITE" id="PS00138">
    <property type="entry name" value="SUBTILASE_SER"/>
    <property type="match status" value="1"/>
</dbReference>
<feature type="domain" description="Peptidase S8/S53" evidence="8">
    <location>
        <begin position="178"/>
        <end position="460"/>
    </location>
</feature>
<dbReference type="InterPro" id="IPR015500">
    <property type="entry name" value="Peptidase_S8_subtilisin-rel"/>
</dbReference>
<dbReference type="EMBL" id="JXLP01000002">
    <property type="protein sequence ID" value="KIL80139.1"/>
    <property type="molecule type" value="Genomic_DNA"/>
</dbReference>
<name>A0ABR5AZM5_BACBA</name>
<keyword evidence="2 5" id="KW-0645">Protease</keyword>
<dbReference type="PROSITE" id="PS51892">
    <property type="entry name" value="SUBTILASE"/>
    <property type="match status" value="1"/>
</dbReference>
<evidence type="ECO:0000256" key="2">
    <source>
        <dbReference type="ARBA" id="ARBA00022670"/>
    </source>
</evidence>
<reference evidence="9 10" key="1">
    <citation type="submission" date="2015-01" db="EMBL/GenBank/DDBJ databases">
        <title>Genome Assembly of Bacillus badius MTCC 1458.</title>
        <authorList>
            <person name="Verma A."/>
            <person name="Khatri I."/>
            <person name="Mual P."/>
            <person name="Subramanian S."/>
            <person name="Krishnamurthi S."/>
        </authorList>
    </citation>
    <scope>NUCLEOTIDE SEQUENCE [LARGE SCALE GENOMIC DNA]</scope>
    <source>
        <strain evidence="9 10">MTCC 1458</strain>
    </source>
</reference>
<dbReference type="PANTHER" id="PTHR43806:SF11">
    <property type="entry name" value="CEREVISIN-RELATED"/>
    <property type="match status" value="1"/>
</dbReference>
<comment type="similarity">
    <text evidence="1 5 6">Belongs to the peptidase S8 family.</text>
</comment>
<dbReference type="Proteomes" id="UP000031982">
    <property type="component" value="Unassembled WGS sequence"/>
</dbReference>
<keyword evidence="10" id="KW-1185">Reference proteome</keyword>
<dbReference type="GO" id="GO:0006508">
    <property type="term" value="P:proteolysis"/>
    <property type="evidence" value="ECO:0007669"/>
    <property type="project" value="UniProtKB-KW"/>
</dbReference>
<dbReference type="GO" id="GO:0008233">
    <property type="term" value="F:peptidase activity"/>
    <property type="evidence" value="ECO:0007669"/>
    <property type="project" value="UniProtKB-KW"/>
</dbReference>
<keyword evidence="3 5" id="KW-0378">Hydrolase</keyword>
<dbReference type="PRINTS" id="PR00723">
    <property type="entry name" value="SUBTILISIN"/>
</dbReference>
<evidence type="ECO:0000256" key="5">
    <source>
        <dbReference type="PROSITE-ProRule" id="PRU01240"/>
    </source>
</evidence>
<accession>A0ABR5AZM5</accession>
<feature type="active site" description="Charge relay system" evidence="5">
    <location>
        <position position="407"/>
    </location>
</feature>
<feature type="active site" description="Charge relay system" evidence="5">
    <location>
        <position position="185"/>
    </location>
</feature>
<dbReference type="InterPro" id="IPR050131">
    <property type="entry name" value="Peptidase_S8_subtilisin-like"/>
</dbReference>
<dbReference type="InterPro" id="IPR000209">
    <property type="entry name" value="Peptidase_S8/S53_dom"/>
</dbReference>
<evidence type="ECO:0000256" key="3">
    <source>
        <dbReference type="ARBA" id="ARBA00022801"/>
    </source>
</evidence>
<organism evidence="9 10">
    <name type="scientific">Bacillus badius</name>
    <dbReference type="NCBI Taxonomy" id="1455"/>
    <lineage>
        <taxon>Bacteria</taxon>
        <taxon>Bacillati</taxon>
        <taxon>Bacillota</taxon>
        <taxon>Bacilli</taxon>
        <taxon>Bacillales</taxon>
        <taxon>Bacillaceae</taxon>
        <taxon>Pseudobacillus</taxon>
    </lineage>
</organism>
<evidence type="ECO:0000313" key="9">
    <source>
        <dbReference type="EMBL" id="KIL80139.1"/>
    </source>
</evidence>
<comment type="caution">
    <text evidence="9">The sequence shown here is derived from an EMBL/GenBank/DDBJ whole genome shotgun (WGS) entry which is preliminary data.</text>
</comment>
<feature type="active site" description="Charge relay system" evidence="5">
    <location>
        <position position="220"/>
    </location>
</feature>
<feature type="signal peptide" evidence="7">
    <location>
        <begin position="1"/>
        <end position="27"/>
    </location>
</feature>